<dbReference type="Proteomes" id="UP001464555">
    <property type="component" value="Unassembled WGS sequence"/>
</dbReference>
<proteinExistence type="predicted"/>
<gene>
    <name evidence="1" type="ORF">AAEO56_05010</name>
</gene>
<name>A0ABU9HUI8_9FLAO</name>
<evidence type="ECO:0000313" key="2">
    <source>
        <dbReference type="Proteomes" id="UP001464555"/>
    </source>
</evidence>
<keyword evidence="2" id="KW-1185">Reference proteome</keyword>
<sequence>MKSILIPTVLENDTLHAIDIAIKHAKGKSCTIVLLTLTETPDAGSAVQFLRKTRKAFTQAQLELLNECYNAVALSANCRLEVHHQYGLSAAVLRNLLEYLGTDIIILSPSYKSERKKIHTNFCKLAGTCKKPILHLGNGCGQMAFNKALYIERNNAQIDIKDLQQLVNTQFDFKIVSQATLTEGYGQEGFAPFVNEAIERNGIDLLIETRKSKKAMMPENRMNNDAFGLPVLSIHEEAARV</sequence>
<dbReference type="RefSeq" id="WP_341695928.1">
    <property type="nucleotide sequence ID" value="NZ_JBBYHR010000002.1"/>
</dbReference>
<comment type="caution">
    <text evidence="1">The sequence shown here is derived from an EMBL/GenBank/DDBJ whole genome shotgun (WGS) entry which is preliminary data.</text>
</comment>
<protein>
    <recommendedName>
        <fullName evidence="3">Universal stress protein family protein</fullName>
    </recommendedName>
</protein>
<dbReference type="EMBL" id="JBBYHR010000002">
    <property type="protein sequence ID" value="MEL1243612.1"/>
    <property type="molecule type" value="Genomic_DNA"/>
</dbReference>
<dbReference type="Gene3D" id="3.40.50.620">
    <property type="entry name" value="HUPs"/>
    <property type="match status" value="1"/>
</dbReference>
<reference evidence="1 2" key="1">
    <citation type="submission" date="2024-04" db="EMBL/GenBank/DDBJ databases">
        <title>Flavobacterium sp. DGU11 16S ribosomal RNA gene Genome sequencing and assembly.</title>
        <authorList>
            <person name="Park S."/>
        </authorList>
    </citation>
    <scope>NUCLEOTIDE SEQUENCE [LARGE SCALE GENOMIC DNA]</scope>
    <source>
        <strain evidence="1 2">DGU11</strain>
    </source>
</reference>
<dbReference type="SUPFAM" id="SSF52402">
    <property type="entry name" value="Adenine nucleotide alpha hydrolases-like"/>
    <property type="match status" value="1"/>
</dbReference>
<accession>A0ABU9HUI8</accession>
<evidence type="ECO:0008006" key="3">
    <source>
        <dbReference type="Google" id="ProtNLM"/>
    </source>
</evidence>
<dbReference type="InterPro" id="IPR014729">
    <property type="entry name" value="Rossmann-like_a/b/a_fold"/>
</dbReference>
<organism evidence="1 2">
    <name type="scientific">Flavobacterium arundinis</name>
    <dbReference type="NCBI Taxonomy" id="3139143"/>
    <lineage>
        <taxon>Bacteria</taxon>
        <taxon>Pseudomonadati</taxon>
        <taxon>Bacteroidota</taxon>
        <taxon>Flavobacteriia</taxon>
        <taxon>Flavobacteriales</taxon>
        <taxon>Flavobacteriaceae</taxon>
        <taxon>Flavobacterium</taxon>
    </lineage>
</organism>
<evidence type="ECO:0000313" key="1">
    <source>
        <dbReference type="EMBL" id="MEL1243612.1"/>
    </source>
</evidence>